<name>A0A2C9UH21_MANES</name>
<protein>
    <recommendedName>
        <fullName evidence="6">WAT1-related protein</fullName>
    </recommendedName>
</protein>
<dbReference type="InterPro" id="IPR037185">
    <property type="entry name" value="EmrE-like"/>
</dbReference>
<dbReference type="InterPro" id="IPR000620">
    <property type="entry name" value="EamA_dom"/>
</dbReference>
<dbReference type="Gramene" id="Manes.15G181400.1.v8.1">
    <property type="protein sequence ID" value="Manes.15G181400.1.v8.1.CDS"/>
    <property type="gene ID" value="Manes.15G181400.v8.1"/>
</dbReference>
<keyword evidence="4 6" id="KW-1133">Transmembrane helix</keyword>
<feature type="transmembrane region" description="Helical" evidence="6">
    <location>
        <begin position="104"/>
        <end position="125"/>
    </location>
</feature>
<dbReference type="GO" id="GO:0022857">
    <property type="term" value="F:transmembrane transporter activity"/>
    <property type="evidence" value="ECO:0007669"/>
    <property type="project" value="InterPro"/>
</dbReference>
<evidence type="ECO:0000259" key="7">
    <source>
        <dbReference type="Pfam" id="PF00892"/>
    </source>
</evidence>
<evidence type="ECO:0000256" key="2">
    <source>
        <dbReference type="ARBA" id="ARBA00007635"/>
    </source>
</evidence>
<feature type="transmembrane region" description="Helical" evidence="6">
    <location>
        <begin position="280"/>
        <end position="300"/>
    </location>
</feature>
<feature type="transmembrane region" description="Helical" evidence="6">
    <location>
        <begin position="249"/>
        <end position="268"/>
    </location>
</feature>
<keyword evidence="5 6" id="KW-0472">Membrane</keyword>
<proteinExistence type="inferred from homology"/>
<dbReference type="Proteomes" id="UP000091857">
    <property type="component" value="Chromosome 15"/>
</dbReference>
<dbReference type="Pfam" id="PF00892">
    <property type="entry name" value="EamA"/>
    <property type="match status" value="1"/>
</dbReference>
<dbReference type="EMBL" id="CM004401">
    <property type="protein sequence ID" value="OAY29911.1"/>
    <property type="molecule type" value="Genomic_DNA"/>
</dbReference>
<dbReference type="STRING" id="3983.A0A2C9UH21"/>
<organism evidence="8 9">
    <name type="scientific">Manihot esculenta</name>
    <name type="common">Cassava</name>
    <name type="synonym">Jatropha manihot</name>
    <dbReference type="NCBI Taxonomy" id="3983"/>
    <lineage>
        <taxon>Eukaryota</taxon>
        <taxon>Viridiplantae</taxon>
        <taxon>Streptophyta</taxon>
        <taxon>Embryophyta</taxon>
        <taxon>Tracheophyta</taxon>
        <taxon>Spermatophyta</taxon>
        <taxon>Magnoliopsida</taxon>
        <taxon>eudicotyledons</taxon>
        <taxon>Gunneridae</taxon>
        <taxon>Pentapetalae</taxon>
        <taxon>rosids</taxon>
        <taxon>fabids</taxon>
        <taxon>Malpighiales</taxon>
        <taxon>Euphorbiaceae</taxon>
        <taxon>Crotonoideae</taxon>
        <taxon>Manihoteae</taxon>
        <taxon>Manihot</taxon>
    </lineage>
</organism>
<feature type="transmembrane region" description="Helical" evidence="6">
    <location>
        <begin position="137"/>
        <end position="155"/>
    </location>
</feature>
<evidence type="ECO:0000256" key="4">
    <source>
        <dbReference type="ARBA" id="ARBA00022989"/>
    </source>
</evidence>
<comment type="subcellular location">
    <subcellularLocation>
        <location evidence="1 6">Membrane</location>
        <topology evidence="1 6">Multi-pass membrane protein</topology>
    </subcellularLocation>
</comment>
<comment type="caution">
    <text evidence="8">The sequence shown here is derived from an EMBL/GenBank/DDBJ whole genome shotgun (WGS) entry which is preliminary data.</text>
</comment>
<comment type="similarity">
    <text evidence="2 6">Belongs to the drug/metabolite transporter (DMT) superfamily. Plant drug/metabolite exporter (P-DME) (TC 2.A.7.4) family.</text>
</comment>
<dbReference type="AlphaFoldDB" id="A0A2C9UH21"/>
<feature type="transmembrane region" description="Helical" evidence="6">
    <location>
        <begin position="306"/>
        <end position="325"/>
    </location>
</feature>
<feature type="transmembrane region" description="Helical" evidence="6">
    <location>
        <begin position="183"/>
        <end position="203"/>
    </location>
</feature>
<feature type="domain" description="EamA" evidence="7">
    <location>
        <begin position="23"/>
        <end position="153"/>
    </location>
</feature>
<keyword evidence="9" id="KW-1185">Reference proteome</keyword>
<evidence type="ECO:0000256" key="3">
    <source>
        <dbReference type="ARBA" id="ARBA00022692"/>
    </source>
</evidence>
<dbReference type="SUPFAM" id="SSF103481">
    <property type="entry name" value="Multidrug resistance efflux transporter EmrE"/>
    <property type="match status" value="2"/>
</dbReference>
<evidence type="ECO:0000256" key="6">
    <source>
        <dbReference type="RuleBase" id="RU363077"/>
    </source>
</evidence>
<dbReference type="InterPro" id="IPR030184">
    <property type="entry name" value="WAT1-related"/>
</dbReference>
<evidence type="ECO:0000256" key="5">
    <source>
        <dbReference type="ARBA" id="ARBA00023136"/>
    </source>
</evidence>
<feature type="transmembrane region" description="Helical" evidence="6">
    <location>
        <begin position="215"/>
        <end position="237"/>
    </location>
</feature>
<feature type="transmembrane region" description="Helical" evidence="6">
    <location>
        <begin position="75"/>
        <end position="92"/>
    </location>
</feature>
<reference evidence="9" key="1">
    <citation type="journal article" date="2016" name="Nat. Biotechnol.">
        <title>Sequencing wild and cultivated cassava and related species reveals extensive interspecific hybridization and genetic diversity.</title>
        <authorList>
            <person name="Bredeson J.V."/>
            <person name="Lyons J.B."/>
            <person name="Prochnik S.E."/>
            <person name="Wu G.A."/>
            <person name="Ha C.M."/>
            <person name="Edsinger-Gonzales E."/>
            <person name="Grimwood J."/>
            <person name="Schmutz J."/>
            <person name="Rabbi I.Y."/>
            <person name="Egesi C."/>
            <person name="Nauluvula P."/>
            <person name="Lebot V."/>
            <person name="Ndunguru J."/>
            <person name="Mkamilo G."/>
            <person name="Bart R.S."/>
            <person name="Setter T.L."/>
            <person name="Gleadow R.M."/>
            <person name="Kulakow P."/>
            <person name="Ferguson M.E."/>
            <person name="Rounsley S."/>
            <person name="Rokhsar D.S."/>
        </authorList>
    </citation>
    <scope>NUCLEOTIDE SEQUENCE [LARGE SCALE GENOMIC DNA]</scope>
    <source>
        <strain evidence="9">cv. AM560-2</strain>
    </source>
</reference>
<evidence type="ECO:0000256" key="1">
    <source>
        <dbReference type="ARBA" id="ARBA00004141"/>
    </source>
</evidence>
<dbReference type="PANTHER" id="PTHR31218">
    <property type="entry name" value="WAT1-RELATED PROTEIN"/>
    <property type="match status" value="1"/>
</dbReference>
<evidence type="ECO:0000313" key="8">
    <source>
        <dbReference type="EMBL" id="OAY29911.1"/>
    </source>
</evidence>
<dbReference type="OrthoDB" id="1727045at2759"/>
<evidence type="ECO:0000313" key="9">
    <source>
        <dbReference type="Proteomes" id="UP000091857"/>
    </source>
</evidence>
<feature type="transmembrane region" description="Helical" evidence="6">
    <location>
        <begin position="45"/>
        <end position="63"/>
    </location>
</feature>
<accession>A0A2C9UH21</accession>
<gene>
    <name evidence="8" type="ORF">MANES_15G181400v8</name>
</gene>
<keyword evidence="3 6" id="KW-0812">Transmembrane</keyword>
<sequence>MGRSFFYKEFLAIAVMVSVECTHVAVNTLFKAASLKGLSYYVFVFYSYAIASLILIPVPFFFRSIPVPPSMKLPLLLRIWVLAFIGFISQIVGTKAIEYSSPTLSSAMSNLTPAFTFALAIIFRMEKLVIRSSSTQAKMIGTFASMAGALVVVLYKGPKVLSTVSSRLSNLLDPPVGSPSSDWVIGGLLLAAQSFLCSLWYILQTHIMSICSKELLVTFIYTSFVTIISAPVCFVAERNLDAWQLRPDIALVAIVFSGICGQCFSSIVHSWGLRLKGPIYIAIFKPMSIAIAVFMGIIFLGEALHLGIIIGALIISMGIYAVCWGKANEEKLSENNGFGNLGQPPTEKVPFLLTSTEDV</sequence>
<dbReference type="GO" id="GO:0005886">
    <property type="term" value="C:plasma membrane"/>
    <property type="evidence" value="ECO:0000318"/>
    <property type="project" value="GO_Central"/>
</dbReference>